<sequence>MLTCEQMAELGSDFIDRRLSRRTRLAVLLHVRKCPHCSRYIKQLRLTSQALQALPFDDEPVDSRAILARVHPPQGASH</sequence>
<dbReference type="Proteomes" id="UP001560296">
    <property type="component" value="Unassembled WGS sequence"/>
</dbReference>
<dbReference type="InterPro" id="IPR041916">
    <property type="entry name" value="Anti_sigma_zinc_sf"/>
</dbReference>
<protein>
    <submittedName>
        <fullName evidence="2">Anti-sigma factor</fullName>
    </submittedName>
</protein>
<proteinExistence type="predicted"/>
<dbReference type="InterPro" id="IPR027383">
    <property type="entry name" value="Znf_put"/>
</dbReference>
<dbReference type="EMBL" id="JBFTEG010000001">
    <property type="protein sequence ID" value="MEX6500490.1"/>
    <property type="molecule type" value="Genomic_DNA"/>
</dbReference>
<comment type="caution">
    <text evidence="2">The sequence shown here is derived from an EMBL/GenBank/DDBJ whole genome shotgun (WGS) entry which is preliminary data.</text>
</comment>
<dbReference type="RefSeq" id="WP_369285404.1">
    <property type="nucleotide sequence ID" value="NZ_JBFTEG010000001.1"/>
</dbReference>
<organism evidence="2 3">
    <name type="scientific">Pseudomonas zhanjiangensis</name>
    <dbReference type="NCBI Taxonomy" id="3239015"/>
    <lineage>
        <taxon>Bacteria</taxon>
        <taxon>Pseudomonadati</taxon>
        <taxon>Pseudomonadota</taxon>
        <taxon>Gammaproteobacteria</taxon>
        <taxon>Pseudomonadales</taxon>
        <taxon>Pseudomonadaceae</taxon>
        <taxon>Pseudomonas</taxon>
    </lineage>
</organism>
<evidence type="ECO:0000259" key="1">
    <source>
        <dbReference type="Pfam" id="PF13490"/>
    </source>
</evidence>
<gene>
    <name evidence="2" type="ORF">AB5S05_00325</name>
</gene>
<name>A0ABV3YME2_9PSED</name>
<reference evidence="2 3" key="1">
    <citation type="submission" date="2024-07" db="EMBL/GenBank/DDBJ databases">
        <authorList>
            <person name="Li M."/>
        </authorList>
    </citation>
    <scope>NUCLEOTIDE SEQUENCE [LARGE SCALE GENOMIC DNA]</scope>
    <source>
        <strain evidence="2 3">25A3E</strain>
    </source>
</reference>
<evidence type="ECO:0000313" key="3">
    <source>
        <dbReference type="Proteomes" id="UP001560296"/>
    </source>
</evidence>
<keyword evidence="3" id="KW-1185">Reference proteome</keyword>
<dbReference type="Pfam" id="PF13490">
    <property type="entry name" value="zf-HC2"/>
    <property type="match status" value="1"/>
</dbReference>
<feature type="domain" description="Putative zinc-finger" evidence="1">
    <location>
        <begin position="4"/>
        <end position="37"/>
    </location>
</feature>
<accession>A0ABV3YME2</accession>
<evidence type="ECO:0000313" key="2">
    <source>
        <dbReference type="EMBL" id="MEX6500490.1"/>
    </source>
</evidence>
<dbReference type="Gene3D" id="1.10.10.1320">
    <property type="entry name" value="Anti-sigma factor, zinc-finger domain"/>
    <property type="match status" value="1"/>
</dbReference>